<dbReference type="OrthoDB" id="10257471at2759"/>
<name>A0A3M7SNK3_BRAPC</name>
<sequence length="149" mass="16620">MIVYVKFFLNQELNKIKKKGMFNYLIIKNNCISNLVRKCPHLEGLSLGECVHVGDASVVEIATYRSDIKQLDLCNCKKISDASIRSMAGICSKLEFLNLKGTNLTDSGLITLSDSSFIKKIDELNLSFLPISEFVLINQQASALIIKTD</sequence>
<dbReference type="InterPro" id="IPR032675">
    <property type="entry name" value="LRR_dom_sf"/>
</dbReference>
<dbReference type="GO" id="GO:0005737">
    <property type="term" value="C:cytoplasm"/>
    <property type="evidence" value="ECO:0007669"/>
    <property type="project" value="TreeGrafter"/>
</dbReference>
<dbReference type="InterPro" id="IPR050648">
    <property type="entry name" value="F-box_LRR-repeat"/>
</dbReference>
<dbReference type="Gene3D" id="3.80.10.10">
    <property type="entry name" value="Ribonuclease Inhibitor"/>
    <property type="match status" value="1"/>
</dbReference>
<reference evidence="1 2" key="1">
    <citation type="journal article" date="2018" name="Sci. Rep.">
        <title>Genomic signatures of local adaptation to the degree of environmental predictability in rotifers.</title>
        <authorList>
            <person name="Franch-Gras L."/>
            <person name="Hahn C."/>
            <person name="Garcia-Roger E.M."/>
            <person name="Carmona M.J."/>
            <person name="Serra M."/>
            <person name="Gomez A."/>
        </authorList>
    </citation>
    <scope>NUCLEOTIDE SEQUENCE [LARGE SCALE GENOMIC DNA]</scope>
    <source>
        <strain evidence="1">HYR1</strain>
    </source>
</reference>
<evidence type="ECO:0000313" key="1">
    <source>
        <dbReference type="EMBL" id="RNA37200.1"/>
    </source>
</evidence>
<dbReference type="STRING" id="10195.A0A3M7SNK3"/>
<dbReference type="SUPFAM" id="SSF52047">
    <property type="entry name" value="RNI-like"/>
    <property type="match status" value="1"/>
</dbReference>
<organism evidence="1 2">
    <name type="scientific">Brachionus plicatilis</name>
    <name type="common">Marine rotifer</name>
    <name type="synonym">Brachionus muelleri</name>
    <dbReference type="NCBI Taxonomy" id="10195"/>
    <lineage>
        <taxon>Eukaryota</taxon>
        <taxon>Metazoa</taxon>
        <taxon>Spiralia</taxon>
        <taxon>Gnathifera</taxon>
        <taxon>Rotifera</taxon>
        <taxon>Eurotatoria</taxon>
        <taxon>Monogononta</taxon>
        <taxon>Pseudotrocha</taxon>
        <taxon>Ploima</taxon>
        <taxon>Brachionidae</taxon>
        <taxon>Brachionus</taxon>
    </lineage>
</organism>
<accession>A0A3M7SNK3</accession>
<dbReference type="AlphaFoldDB" id="A0A3M7SNK3"/>
<dbReference type="Proteomes" id="UP000276133">
    <property type="component" value="Unassembled WGS sequence"/>
</dbReference>
<protein>
    <submittedName>
        <fullName evidence="1">F-box LRR-repeat 7</fullName>
    </submittedName>
</protein>
<evidence type="ECO:0000313" key="2">
    <source>
        <dbReference type="Proteomes" id="UP000276133"/>
    </source>
</evidence>
<dbReference type="PANTHER" id="PTHR13382">
    <property type="entry name" value="MITOCHONDRIAL ATP SYNTHASE COUPLING FACTOR B"/>
    <property type="match status" value="1"/>
</dbReference>
<proteinExistence type="predicted"/>
<dbReference type="InterPro" id="IPR006553">
    <property type="entry name" value="Leu-rich_rpt_Cys-con_subtyp"/>
</dbReference>
<dbReference type="EMBL" id="REGN01001075">
    <property type="protein sequence ID" value="RNA37200.1"/>
    <property type="molecule type" value="Genomic_DNA"/>
</dbReference>
<dbReference type="SMART" id="SM00367">
    <property type="entry name" value="LRR_CC"/>
    <property type="match status" value="3"/>
</dbReference>
<keyword evidence="2" id="KW-1185">Reference proteome</keyword>
<comment type="caution">
    <text evidence="1">The sequence shown here is derived from an EMBL/GenBank/DDBJ whole genome shotgun (WGS) entry which is preliminary data.</text>
</comment>
<gene>
    <name evidence="1" type="ORF">BpHYR1_036652</name>
</gene>